<dbReference type="Proteomes" id="UP000477386">
    <property type="component" value="Unassembled WGS sequence"/>
</dbReference>
<dbReference type="RefSeq" id="WP_164042489.1">
    <property type="nucleotide sequence ID" value="NZ_JAAGNZ010000002.1"/>
</dbReference>
<evidence type="ECO:0000313" key="3">
    <source>
        <dbReference type="Proteomes" id="UP000477386"/>
    </source>
</evidence>
<name>A0A6M0IR02_9BACT</name>
<reference evidence="2 3" key="1">
    <citation type="submission" date="2020-02" db="EMBL/GenBank/DDBJ databases">
        <title>Draft genome sequence of two Spirosoma agri KCTC 52727 and Spirosoma terrae KCTC 52035.</title>
        <authorList>
            <person name="Rojas J."/>
            <person name="Ambika Manirajan B."/>
            <person name="Ratering S."/>
            <person name="Suarez C."/>
            <person name="Schnell S."/>
        </authorList>
    </citation>
    <scope>NUCLEOTIDE SEQUENCE [LARGE SCALE GENOMIC DNA]</scope>
    <source>
        <strain evidence="2 3">KCTC 52727</strain>
    </source>
</reference>
<comment type="caution">
    <text evidence="2">The sequence shown here is derived from an EMBL/GenBank/DDBJ whole genome shotgun (WGS) entry which is preliminary data.</text>
</comment>
<dbReference type="InterPro" id="IPR016181">
    <property type="entry name" value="Acyl_CoA_acyltransferase"/>
</dbReference>
<dbReference type="Gene3D" id="3.40.630.30">
    <property type="match status" value="1"/>
</dbReference>
<dbReference type="CDD" id="cd04301">
    <property type="entry name" value="NAT_SF"/>
    <property type="match status" value="1"/>
</dbReference>
<dbReference type="PROSITE" id="PS51186">
    <property type="entry name" value="GNAT"/>
    <property type="match status" value="1"/>
</dbReference>
<dbReference type="AlphaFoldDB" id="A0A6M0IR02"/>
<dbReference type="InterPro" id="IPR000182">
    <property type="entry name" value="GNAT_dom"/>
</dbReference>
<dbReference type="SUPFAM" id="SSF55729">
    <property type="entry name" value="Acyl-CoA N-acyltransferases (Nat)"/>
    <property type="match status" value="1"/>
</dbReference>
<evidence type="ECO:0000259" key="1">
    <source>
        <dbReference type="PROSITE" id="PS51186"/>
    </source>
</evidence>
<accession>A0A6M0IR02</accession>
<proteinExistence type="predicted"/>
<keyword evidence="3" id="KW-1185">Reference proteome</keyword>
<organism evidence="2 3">
    <name type="scientific">Spirosoma agri</name>
    <dbReference type="NCBI Taxonomy" id="1987381"/>
    <lineage>
        <taxon>Bacteria</taxon>
        <taxon>Pseudomonadati</taxon>
        <taxon>Bacteroidota</taxon>
        <taxon>Cytophagia</taxon>
        <taxon>Cytophagales</taxon>
        <taxon>Cytophagaceae</taxon>
        <taxon>Spirosoma</taxon>
    </lineage>
</organism>
<dbReference type="EMBL" id="JAAGNZ010000002">
    <property type="protein sequence ID" value="NEU69801.1"/>
    <property type="molecule type" value="Genomic_DNA"/>
</dbReference>
<evidence type="ECO:0000313" key="2">
    <source>
        <dbReference type="EMBL" id="NEU69801.1"/>
    </source>
</evidence>
<dbReference type="Pfam" id="PF00583">
    <property type="entry name" value="Acetyltransf_1"/>
    <property type="match status" value="1"/>
</dbReference>
<gene>
    <name evidence="2" type="ORF">GK091_23170</name>
</gene>
<keyword evidence="2" id="KW-0808">Transferase</keyword>
<feature type="domain" description="N-acetyltransferase" evidence="1">
    <location>
        <begin position="1"/>
        <end position="150"/>
    </location>
</feature>
<sequence>MHFLRITQEHPYLAQIRMWYEESFPLAERRTFGQLIQLLDCPDMNLCAILEQEQLVGFIIYWQWDTLLYVEHFAIDPQQRGLQFGQKAMQLLVTLDPAWLVLEVELPTDDISRRRIQFYERQGFSRNPFAYHQPPYRADGTGIPMELLSIPAIHDQERFSTFSKQIRENVYERFYPTASGYKPIG</sequence>
<dbReference type="GO" id="GO:0016747">
    <property type="term" value="F:acyltransferase activity, transferring groups other than amino-acyl groups"/>
    <property type="evidence" value="ECO:0007669"/>
    <property type="project" value="InterPro"/>
</dbReference>
<protein>
    <submittedName>
        <fullName evidence="2">GNAT family N-acetyltransferase</fullName>
    </submittedName>
</protein>